<sequence length="259" mass="28578">MATRVAVFYDAAQLPGNEFFLNSLVAAGWTLGAEVVPVVGSDALRSLDVGHIDVVIVRSRSVRERLWLQDRVSRVINSPLLAMVGNDKLAQYLWCRDHELETPAICVAGLTPSVWVRKPRFGHGGRGVHLGTGSRWLCTPSVFVTQPYLPWAKHNRRHYVVGREVVVTVERSADGDFRSNLAMGAKIRLTQPTSSEHRFVRTIISLLGSGYYGIDVSTGPEGPVLMEIEDVVGSRALYALGHHDHALRVMRWVCGLDGS</sequence>
<dbReference type="RefSeq" id="WP_369084303.1">
    <property type="nucleotide sequence ID" value="NZ_JBFSHR010000010.1"/>
</dbReference>
<name>A0ABV3Y0J9_9ACTN</name>
<evidence type="ECO:0000313" key="3">
    <source>
        <dbReference type="Proteomes" id="UP001560267"/>
    </source>
</evidence>
<protein>
    <submittedName>
        <fullName evidence="2">RimK family alpha-L-glutamate ligase</fullName>
    </submittedName>
</protein>
<feature type="domain" description="ATP-grasp fold RimK-type" evidence="1">
    <location>
        <begin position="155"/>
        <end position="237"/>
    </location>
</feature>
<dbReference type="PANTHER" id="PTHR21621:SF0">
    <property type="entry name" value="BETA-CITRYLGLUTAMATE SYNTHASE B-RELATED"/>
    <property type="match status" value="1"/>
</dbReference>
<organism evidence="2 3">
    <name type="scientific">Ferrimicrobium acidiphilum</name>
    <dbReference type="NCBI Taxonomy" id="121039"/>
    <lineage>
        <taxon>Bacteria</taxon>
        <taxon>Bacillati</taxon>
        <taxon>Actinomycetota</taxon>
        <taxon>Acidimicrobiia</taxon>
        <taxon>Acidimicrobiales</taxon>
        <taxon>Acidimicrobiaceae</taxon>
        <taxon>Ferrimicrobium</taxon>
    </lineage>
</organism>
<keyword evidence="2" id="KW-0436">Ligase</keyword>
<keyword evidence="3" id="KW-1185">Reference proteome</keyword>
<dbReference type="PANTHER" id="PTHR21621">
    <property type="entry name" value="RIBOSOMAL PROTEIN S6 MODIFICATION PROTEIN"/>
    <property type="match status" value="1"/>
</dbReference>
<dbReference type="Gene3D" id="3.30.470.20">
    <property type="entry name" value="ATP-grasp fold, B domain"/>
    <property type="match status" value="1"/>
</dbReference>
<comment type="caution">
    <text evidence="2">The sequence shown here is derived from an EMBL/GenBank/DDBJ whole genome shotgun (WGS) entry which is preliminary data.</text>
</comment>
<dbReference type="EMBL" id="JBFSHR010000010">
    <property type="protein sequence ID" value="MEX6429077.1"/>
    <property type="molecule type" value="Genomic_DNA"/>
</dbReference>
<reference evidence="2 3" key="1">
    <citation type="submission" date="2024-07" db="EMBL/GenBank/DDBJ databases">
        <title>Draft Genome Sequence of Ferrimicrobium acidiphilum Strain YE2023, Isolated from a Pulp of Bioleach Reactor.</title>
        <authorList>
            <person name="Elkina Y.A."/>
            <person name="Bulaeva A.G."/>
            <person name="Beletsky A.V."/>
            <person name="Mardanov A.V."/>
        </authorList>
    </citation>
    <scope>NUCLEOTIDE SEQUENCE [LARGE SCALE GENOMIC DNA]</scope>
    <source>
        <strain evidence="2 3">YE2023</strain>
    </source>
</reference>
<proteinExistence type="predicted"/>
<gene>
    <name evidence="2" type="ORF">AB6A68_04410</name>
</gene>
<dbReference type="Pfam" id="PF08443">
    <property type="entry name" value="RimK"/>
    <property type="match status" value="1"/>
</dbReference>
<evidence type="ECO:0000259" key="1">
    <source>
        <dbReference type="Pfam" id="PF08443"/>
    </source>
</evidence>
<evidence type="ECO:0000313" key="2">
    <source>
        <dbReference type="EMBL" id="MEX6429077.1"/>
    </source>
</evidence>
<dbReference type="SUPFAM" id="SSF56059">
    <property type="entry name" value="Glutathione synthetase ATP-binding domain-like"/>
    <property type="match status" value="1"/>
</dbReference>
<dbReference type="Proteomes" id="UP001560267">
    <property type="component" value="Unassembled WGS sequence"/>
</dbReference>
<dbReference type="GO" id="GO:0016874">
    <property type="term" value="F:ligase activity"/>
    <property type="evidence" value="ECO:0007669"/>
    <property type="project" value="UniProtKB-KW"/>
</dbReference>
<dbReference type="InterPro" id="IPR013651">
    <property type="entry name" value="ATP-grasp_RimK-type"/>
</dbReference>
<accession>A0ABV3Y0J9</accession>